<dbReference type="OrthoDB" id="3685329at2"/>
<feature type="region of interest" description="Disordered" evidence="1">
    <location>
        <begin position="1"/>
        <end position="20"/>
    </location>
</feature>
<sequence>MALSALAPVDATDDADPAAPPVRVEVVTVNGSGCPAGTSEVTTRGRTFSVSYSAFFAQAGGGARPTDFRKNCQLNIRVSLPEGYTYGLARSSYNGFAHLEAGATALHRINFYFQGMSSTTYLNYPFSGPMSDDWQSTYRPRPSEIVYSPCGENRNLNINAELRVNLGTSDRTQRSFILAAESNGAVRAKYDFTTKPC</sequence>
<comment type="caution">
    <text evidence="2">The sequence shown here is derived from an EMBL/GenBank/DDBJ whole genome shotgun (WGS) entry which is preliminary data.</text>
</comment>
<dbReference type="EMBL" id="VOBR01000012">
    <property type="protein sequence ID" value="TWP50601.1"/>
    <property type="molecule type" value="Genomic_DNA"/>
</dbReference>
<evidence type="ECO:0000313" key="3">
    <source>
        <dbReference type="Proteomes" id="UP000316639"/>
    </source>
</evidence>
<name>A0A563ESX3_9PSEU</name>
<dbReference type="PANTHER" id="PTHR38847:SF1">
    <property type="entry name" value="PSEUDOURIDINE SYNTHASE RSUA_RLUA-LIKE DOMAIN-CONTAINING PROTEIN"/>
    <property type="match status" value="1"/>
</dbReference>
<dbReference type="AlphaFoldDB" id="A0A563ESX3"/>
<gene>
    <name evidence="2" type="ORF">FKR81_20190</name>
</gene>
<protein>
    <submittedName>
        <fullName evidence="2">DUF4360 domain-containing protein</fullName>
    </submittedName>
</protein>
<reference evidence="2 3" key="1">
    <citation type="submission" date="2019-07" db="EMBL/GenBank/DDBJ databases">
        <title>Lentzea xizangensis sp. nov., isolated from Qinghai-Tibetan Plateau Soils.</title>
        <authorList>
            <person name="Huang J."/>
        </authorList>
    </citation>
    <scope>NUCLEOTIDE SEQUENCE [LARGE SCALE GENOMIC DNA]</scope>
    <source>
        <strain evidence="2 3">FXJ1.1311</strain>
    </source>
</reference>
<dbReference type="Proteomes" id="UP000316639">
    <property type="component" value="Unassembled WGS sequence"/>
</dbReference>
<accession>A0A563ESX3</accession>
<organism evidence="2 3">
    <name type="scientific">Lentzea tibetensis</name>
    <dbReference type="NCBI Taxonomy" id="2591470"/>
    <lineage>
        <taxon>Bacteria</taxon>
        <taxon>Bacillati</taxon>
        <taxon>Actinomycetota</taxon>
        <taxon>Actinomycetes</taxon>
        <taxon>Pseudonocardiales</taxon>
        <taxon>Pseudonocardiaceae</taxon>
        <taxon>Lentzea</taxon>
    </lineage>
</organism>
<evidence type="ECO:0000256" key="1">
    <source>
        <dbReference type="SAM" id="MobiDB-lite"/>
    </source>
</evidence>
<feature type="compositionally biased region" description="Low complexity" evidence="1">
    <location>
        <begin position="1"/>
        <end position="10"/>
    </location>
</feature>
<evidence type="ECO:0000313" key="2">
    <source>
        <dbReference type="EMBL" id="TWP50601.1"/>
    </source>
</evidence>
<dbReference type="Pfam" id="PF14273">
    <property type="entry name" value="DUF4360"/>
    <property type="match status" value="1"/>
</dbReference>
<dbReference type="InterPro" id="IPR025649">
    <property type="entry name" value="DUF4360"/>
</dbReference>
<keyword evidence="3" id="KW-1185">Reference proteome</keyword>
<proteinExistence type="predicted"/>
<dbReference type="PANTHER" id="PTHR38847">
    <property type="match status" value="1"/>
</dbReference>